<name>A0A3N4P822_9GAMM</name>
<dbReference type="OrthoDB" id="6544420at2"/>
<comment type="caution">
    <text evidence="1">The sequence shown here is derived from an EMBL/GenBank/DDBJ whole genome shotgun (WGS) entry which is preliminary data.</text>
</comment>
<organism evidence="1 2">
    <name type="scientific">Candidatus Pantoea deserta</name>
    <dbReference type="NCBI Taxonomy" id="1869313"/>
    <lineage>
        <taxon>Bacteria</taxon>
        <taxon>Pseudomonadati</taxon>
        <taxon>Pseudomonadota</taxon>
        <taxon>Gammaproteobacteria</taxon>
        <taxon>Enterobacterales</taxon>
        <taxon>Erwiniaceae</taxon>
        <taxon>Pantoea</taxon>
    </lineage>
</organism>
<sequence>MKTTYKITYEHEAEGQTRAEEVLLESEGEPSQEEVHEAILQDSARHQHPGAGVEGVAGFTVISVVPTP</sequence>
<proteinExistence type="predicted"/>
<keyword evidence="2" id="KW-1185">Reference proteome</keyword>
<dbReference type="AlphaFoldDB" id="A0A3N4P822"/>
<dbReference type="Proteomes" id="UP000281332">
    <property type="component" value="Unassembled WGS sequence"/>
</dbReference>
<reference evidence="1 2" key="1">
    <citation type="submission" date="2018-11" db="EMBL/GenBank/DDBJ databases">
        <title>Whole genome sequencing of Pantoea sp. RIT388.</title>
        <authorList>
            <person name="Gan H.M."/>
            <person name="Hudson A.O."/>
        </authorList>
    </citation>
    <scope>NUCLEOTIDE SEQUENCE [LARGE SCALE GENOMIC DNA]</scope>
    <source>
        <strain evidence="1 2">RIT388</strain>
    </source>
</reference>
<evidence type="ECO:0000313" key="1">
    <source>
        <dbReference type="EMBL" id="RPE04335.1"/>
    </source>
</evidence>
<dbReference type="EMBL" id="RMVG01000001">
    <property type="protein sequence ID" value="RPE04335.1"/>
    <property type="molecule type" value="Genomic_DNA"/>
</dbReference>
<accession>A0A3N4P822</accession>
<dbReference type="RefSeq" id="WP_123797968.1">
    <property type="nucleotide sequence ID" value="NZ_RMVG01000001.1"/>
</dbReference>
<protein>
    <submittedName>
        <fullName evidence="1">Uncharacterized protein</fullName>
    </submittedName>
</protein>
<gene>
    <name evidence="1" type="ORF">BBB56_00375</name>
</gene>
<evidence type="ECO:0000313" key="2">
    <source>
        <dbReference type="Proteomes" id="UP000281332"/>
    </source>
</evidence>